<dbReference type="Gene3D" id="3.40.50.150">
    <property type="entry name" value="Vaccinia Virus protein VP39"/>
    <property type="match status" value="1"/>
</dbReference>
<reference evidence="9" key="1">
    <citation type="submission" date="2016-10" db="EMBL/GenBank/DDBJ databases">
        <authorList>
            <person name="Varghese N."/>
            <person name="Submissions S."/>
        </authorList>
    </citation>
    <scope>NUCLEOTIDE SEQUENCE [LARGE SCALE GENOMIC DNA]</scope>
    <source>
        <strain evidence="9">DSM 15282</strain>
    </source>
</reference>
<comment type="similarity">
    <text evidence="6">Belongs to the methyltransferase superfamily. tRNA (adenine-N(6)-)-methyltransferase family.</text>
</comment>
<evidence type="ECO:0000256" key="1">
    <source>
        <dbReference type="ARBA" id="ARBA00022490"/>
    </source>
</evidence>
<dbReference type="EMBL" id="FOVW01000004">
    <property type="protein sequence ID" value="SFO17542.1"/>
    <property type="molecule type" value="Genomic_DNA"/>
</dbReference>
<keyword evidence="1 6" id="KW-0963">Cytoplasm</keyword>
<evidence type="ECO:0000256" key="5">
    <source>
        <dbReference type="ARBA" id="ARBA00022694"/>
    </source>
</evidence>
<dbReference type="CDD" id="cd02440">
    <property type="entry name" value="AdoMet_MTases"/>
    <property type="match status" value="1"/>
</dbReference>
<evidence type="ECO:0000256" key="3">
    <source>
        <dbReference type="ARBA" id="ARBA00022679"/>
    </source>
</evidence>
<dbReference type="PANTHER" id="PTHR47739">
    <property type="entry name" value="TRNA1(VAL) (ADENINE(37)-N6)-METHYLTRANSFERASE"/>
    <property type="match status" value="1"/>
</dbReference>
<dbReference type="RefSeq" id="WP_091652510.1">
    <property type="nucleotide sequence ID" value="NZ_FOVW01000004.1"/>
</dbReference>
<dbReference type="InterPro" id="IPR020596">
    <property type="entry name" value="rRNA_Ade_Mease_Trfase_CS"/>
</dbReference>
<sequence>MGNSWFQFQQFRVEQDRCAMKISTDAVLLGSLAEGEETKTILDIGTGTGVISLMLAQRFEQANIFAIEIDQDAFEQARMNFEQSIFSDRIEISKGAIQDLKKKSSFDLIVSNPPYFPDHLKSPDSKRNQALHTDSLSFEDLANSVDQLLTKDGAFWVILPPRQMAELELIFSKLGFNSGQEIQVQDRPGKPIHRIVRSFYRTFQEKRQTRIFIKEDSGDYSELYKSLISGFLLGF</sequence>
<evidence type="ECO:0000313" key="8">
    <source>
        <dbReference type="EMBL" id="SFO17542.1"/>
    </source>
</evidence>
<dbReference type="STRING" id="226506.SAMN04488519_104169"/>
<dbReference type="GO" id="GO:0005737">
    <property type="term" value="C:cytoplasm"/>
    <property type="evidence" value="ECO:0007669"/>
    <property type="project" value="UniProtKB-SubCell"/>
</dbReference>
<dbReference type="HAMAP" id="MF_01872">
    <property type="entry name" value="tRNA_methyltr_YfiC"/>
    <property type="match status" value="1"/>
</dbReference>
<organism evidence="8 9">
    <name type="scientific">Algoriphagus ornithinivorans</name>
    <dbReference type="NCBI Taxonomy" id="226506"/>
    <lineage>
        <taxon>Bacteria</taxon>
        <taxon>Pseudomonadati</taxon>
        <taxon>Bacteroidota</taxon>
        <taxon>Cytophagia</taxon>
        <taxon>Cytophagales</taxon>
        <taxon>Cyclobacteriaceae</taxon>
        <taxon>Algoriphagus</taxon>
    </lineage>
</organism>
<dbReference type="SUPFAM" id="SSF53335">
    <property type="entry name" value="S-adenosyl-L-methionine-dependent methyltransferases"/>
    <property type="match status" value="1"/>
</dbReference>
<dbReference type="InterPro" id="IPR022882">
    <property type="entry name" value="tRNA_adenine-N6_MeTrfase"/>
</dbReference>
<name>A0A1I5F1B8_9BACT</name>
<comment type="function">
    <text evidence="6">Specifically methylates the adenine in position 37 of tRNA(1)(Val) (anticodon cmo5UAC).</text>
</comment>
<dbReference type="AlphaFoldDB" id="A0A1I5F1B8"/>
<dbReference type="PROSITE" id="PS00092">
    <property type="entry name" value="N6_MTASE"/>
    <property type="match status" value="1"/>
</dbReference>
<evidence type="ECO:0000256" key="4">
    <source>
        <dbReference type="ARBA" id="ARBA00022691"/>
    </source>
</evidence>
<comment type="catalytic activity">
    <reaction evidence="6">
        <text>adenosine(37) in tRNA1(Val) + S-adenosyl-L-methionine = N(6)-methyladenosine(37) in tRNA1(Val) + S-adenosyl-L-homocysteine + H(+)</text>
        <dbReference type="Rhea" id="RHEA:43160"/>
        <dbReference type="Rhea" id="RHEA-COMP:10369"/>
        <dbReference type="Rhea" id="RHEA-COMP:10370"/>
        <dbReference type="ChEBI" id="CHEBI:15378"/>
        <dbReference type="ChEBI" id="CHEBI:57856"/>
        <dbReference type="ChEBI" id="CHEBI:59789"/>
        <dbReference type="ChEBI" id="CHEBI:74411"/>
        <dbReference type="ChEBI" id="CHEBI:74449"/>
        <dbReference type="EC" id="2.1.1.223"/>
    </reaction>
</comment>
<evidence type="ECO:0000259" key="7">
    <source>
        <dbReference type="Pfam" id="PF05175"/>
    </source>
</evidence>
<keyword evidence="4 6" id="KW-0949">S-adenosyl-L-methionine</keyword>
<dbReference type="Pfam" id="PF05175">
    <property type="entry name" value="MTS"/>
    <property type="match status" value="1"/>
</dbReference>
<dbReference type="InterPro" id="IPR007848">
    <property type="entry name" value="Small_mtfrase_dom"/>
</dbReference>
<dbReference type="PANTHER" id="PTHR47739:SF1">
    <property type="entry name" value="TRNA1(VAL) (ADENINE(37)-N6)-METHYLTRANSFERASE"/>
    <property type="match status" value="1"/>
</dbReference>
<keyword evidence="9" id="KW-1185">Reference proteome</keyword>
<dbReference type="Proteomes" id="UP000199564">
    <property type="component" value="Unassembled WGS sequence"/>
</dbReference>
<protein>
    <recommendedName>
        <fullName evidence="6">tRNA1(Val) (adenine(37)-N6)-methyltransferase</fullName>
        <ecNumber evidence="6">2.1.1.223</ecNumber>
    </recommendedName>
    <alternativeName>
        <fullName evidence="6">tRNA m6A37 methyltransferase</fullName>
    </alternativeName>
</protein>
<keyword evidence="5 6" id="KW-0819">tRNA processing</keyword>
<dbReference type="InterPro" id="IPR050210">
    <property type="entry name" value="tRNA_Adenine-N(6)_MTase"/>
</dbReference>
<gene>
    <name evidence="8" type="ORF">SAMN04488519_104169</name>
</gene>
<evidence type="ECO:0000313" key="9">
    <source>
        <dbReference type="Proteomes" id="UP000199564"/>
    </source>
</evidence>
<feature type="domain" description="Methyltransferase small" evidence="7">
    <location>
        <begin position="27"/>
        <end position="118"/>
    </location>
</feature>
<proteinExistence type="inferred from homology"/>
<accession>A0A1I5F1B8</accession>
<dbReference type="InterPro" id="IPR002052">
    <property type="entry name" value="DNA_methylase_N6_adenine_CS"/>
</dbReference>
<comment type="subcellular location">
    <subcellularLocation>
        <location evidence="6">Cytoplasm</location>
    </subcellularLocation>
</comment>
<dbReference type="EC" id="2.1.1.223" evidence="6"/>
<dbReference type="GO" id="GO:0000179">
    <property type="term" value="F:rRNA (adenine-N6,N6-)-dimethyltransferase activity"/>
    <property type="evidence" value="ECO:0007669"/>
    <property type="project" value="InterPro"/>
</dbReference>
<dbReference type="InterPro" id="IPR029063">
    <property type="entry name" value="SAM-dependent_MTases_sf"/>
</dbReference>
<dbReference type="GO" id="GO:0008033">
    <property type="term" value="P:tRNA processing"/>
    <property type="evidence" value="ECO:0007669"/>
    <property type="project" value="UniProtKB-UniRule"/>
</dbReference>
<keyword evidence="2 6" id="KW-0489">Methyltransferase</keyword>
<dbReference type="PROSITE" id="PS01131">
    <property type="entry name" value="RRNA_A_DIMETH"/>
    <property type="match status" value="1"/>
</dbReference>
<dbReference type="GO" id="GO:0016430">
    <property type="term" value="F:tRNA (adenine-N6)-methyltransferase activity"/>
    <property type="evidence" value="ECO:0007669"/>
    <property type="project" value="UniProtKB-UniRule"/>
</dbReference>
<evidence type="ECO:0000256" key="6">
    <source>
        <dbReference type="HAMAP-Rule" id="MF_01872"/>
    </source>
</evidence>
<dbReference type="GO" id="GO:0003676">
    <property type="term" value="F:nucleic acid binding"/>
    <property type="evidence" value="ECO:0007669"/>
    <property type="project" value="InterPro"/>
</dbReference>
<evidence type="ECO:0000256" key="2">
    <source>
        <dbReference type="ARBA" id="ARBA00022603"/>
    </source>
</evidence>
<keyword evidence="3 6" id="KW-0808">Transferase</keyword>